<keyword evidence="2" id="KW-1185">Reference proteome</keyword>
<comment type="caution">
    <text evidence="1">The sequence shown here is derived from an EMBL/GenBank/DDBJ whole genome shotgun (WGS) entry which is preliminary data.</text>
</comment>
<proteinExistence type="predicted"/>
<dbReference type="AlphaFoldDB" id="A0A8X6KGL6"/>
<protein>
    <submittedName>
        <fullName evidence="1">Uncharacterized protein</fullName>
    </submittedName>
</protein>
<accession>A0A8X6KGL6</accession>
<dbReference type="OrthoDB" id="8193306at2759"/>
<evidence type="ECO:0000313" key="1">
    <source>
        <dbReference type="EMBL" id="GFQ72481.1"/>
    </source>
</evidence>
<evidence type="ECO:0000313" key="2">
    <source>
        <dbReference type="Proteomes" id="UP000887116"/>
    </source>
</evidence>
<sequence length="76" mass="9002">MNCDFRVTLCYKKGKKLCYSKLEAFRVTSTCSDVRLQDILDHTCFRLCQYLYKVLEGYNVEEQSNLEMIGKWDCDV</sequence>
<dbReference type="Proteomes" id="UP000887116">
    <property type="component" value="Unassembled WGS sequence"/>
</dbReference>
<dbReference type="EMBL" id="BMAO01011270">
    <property type="protein sequence ID" value="GFQ72481.1"/>
    <property type="molecule type" value="Genomic_DNA"/>
</dbReference>
<name>A0A8X6KGL6_TRICU</name>
<gene>
    <name evidence="1" type="ORF">TNCT_686121</name>
</gene>
<organism evidence="1 2">
    <name type="scientific">Trichonephila clavata</name>
    <name type="common">Joro spider</name>
    <name type="synonym">Nephila clavata</name>
    <dbReference type="NCBI Taxonomy" id="2740835"/>
    <lineage>
        <taxon>Eukaryota</taxon>
        <taxon>Metazoa</taxon>
        <taxon>Ecdysozoa</taxon>
        <taxon>Arthropoda</taxon>
        <taxon>Chelicerata</taxon>
        <taxon>Arachnida</taxon>
        <taxon>Araneae</taxon>
        <taxon>Araneomorphae</taxon>
        <taxon>Entelegynae</taxon>
        <taxon>Araneoidea</taxon>
        <taxon>Nephilidae</taxon>
        <taxon>Trichonephila</taxon>
    </lineage>
</organism>
<reference evidence="1" key="1">
    <citation type="submission" date="2020-07" db="EMBL/GenBank/DDBJ databases">
        <title>Multicomponent nature underlies the extraordinary mechanical properties of spider dragline silk.</title>
        <authorList>
            <person name="Kono N."/>
            <person name="Nakamura H."/>
            <person name="Mori M."/>
            <person name="Yoshida Y."/>
            <person name="Ohtoshi R."/>
            <person name="Malay A.D."/>
            <person name="Moran D.A.P."/>
            <person name="Tomita M."/>
            <person name="Numata K."/>
            <person name="Arakawa K."/>
        </authorList>
    </citation>
    <scope>NUCLEOTIDE SEQUENCE</scope>
</reference>